<protein>
    <submittedName>
        <fullName evidence="2">NmrA family transcriptional regulator</fullName>
    </submittedName>
</protein>
<dbReference type="Gene3D" id="3.90.25.10">
    <property type="entry name" value="UDP-galactose 4-epimerase, domain 1"/>
    <property type="match status" value="1"/>
</dbReference>
<keyword evidence="3" id="KW-1185">Reference proteome</keyword>
<dbReference type="Proteomes" id="UP000037982">
    <property type="component" value="Unassembled WGS sequence"/>
</dbReference>
<evidence type="ECO:0000259" key="1">
    <source>
        <dbReference type="Pfam" id="PF13460"/>
    </source>
</evidence>
<name>A0A0N0XSK6_9ACTN</name>
<dbReference type="AlphaFoldDB" id="A0A0N0XSK6"/>
<organism evidence="2 3">
    <name type="scientific">Streptomyces chattanoogensis</name>
    <dbReference type="NCBI Taxonomy" id="66876"/>
    <lineage>
        <taxon>Bacteria</taxon>
        <taxon>Bacillati</taxon>
        <taxon>Actinomycetota</taxon>
        <taxon>Actinomycetes</taxon>
        <taxon>Kitasatosporales</taxon>
        <taxon>Streptomycetaceae</taxon>
        <taxon>Streptomyces</taxon>
    </lineage>
</organism>
<gene>
    <name evidence="2" type="ORF">ADL29_27690</name>
</gene>
<dbReference type="InterPro" id="IPR036291">
    <property type="entry name" value="NAD(P)-bd_dom_sf"/>
</dbReference>
<reference evidence="3" key="1">
    <citation type="submission" date="2015-07" db="EMBL/GenBank/DDBJ databases">
        <authorList>
            <person name="Ju K.-S."/>
            <person name="Doroghazi J.R."/>
            <person name="Metcalf W.W."/>
        </authorList>
    </citation>
    <scope>NUCLEOTIDE SEQUENCE [LARGE SCALE GENOMIC DNA]</scope>
    <source>
        <strain evidence="3">NRRL ISP-5002</strain>
    </source>
</reference>
<dbReference type="PANTHER" id="PTHR43162:SF1">
    <property type="entry name" value="PRESTALK A DIFFERENTIATION PROTEIN A"/>
    <property type="match status" value="1"/>
</dbReference>
<dbReference type="EMBL" id="LGKG01000156">
    <property type="protein sequence ID" value="KPC60764.1"/>
    <property type="molecule type" value="Genomic_DNA"/>
</dbReference>
<dbReference type="RefSeq" id="WP_053926304.1">
    <property type="nucleotide sequence ID" value="NZ_LGKG01000156.1"/>
</dbReference>
<proteinExistence type="predicted"/>
<accession>A0A0N0XSK6</accession>
<dbReference type="PATRIC" id="fig|66876.3.peg.6067"/>
<evidence type="ECO:0000313" key="2">
    <source>
        <dbReference type="EMBL" id="KPC60764.1"/>
    </source>
</evidence>
<dbReference type="Pfam" id="PF13460">
    <property type="entry name" value="NAD_binding_10"/>
    <property type="match status" value="1"/>
</dbReference>
<dbReference type="SUPFAM" id="SSF51735">
    <property type="entry name" value="NAD(P)-binding Rossmann-fold domains"/>
    <property type="match status" value="1"/>
</dbReference>
<evidence type="ECO:0000313" key="3">
    <source>
        <dbReference type="Proteomes" id="UP000037982"/>
    </source>
</evidence>
<feature type="domain" description="NAD(P)-binding" evidence="1">
    <location>
        <begin position="7"/>
        <end position="169"/>
    </location>
</feature>
<dbReference type="InterPro" id="IPR051604">
    <property type="entry name" value="Ergot_Alk_Oxidoreductase"/>
</dbReference>
<dbReference type="PANTHER" id="PTHR43162">
    <property type="match status" value="1"/>
</dbReference>
<dbReference type="InterPro" id="IPR016040">
    <property type="entry name" value="NAD(P)-bd_dom"/>
</dbReference>
<comment type="caution">
    <text evidence="2">The sequence shown here is derived from an EMBL/GenBank/DDBJ whole genome shotgun (WGS) entry which is preliminary data.</text>
</comment>
<dbReference type="Gene3D" id="3.40.50.720">
    <property type="entry name" value="NAD(P)-binding Rossmann-like Domain"/>
    <property type="match status" value="1"/>
</dbReference>
<sequence length="287" mass="30578">MKILVTGATGNVGRLVTEELLDAGVEVRALTRNPATTGLPAGAEVVAGDLSEPGTLRKALDGVERMYLFPIPQAVREVVGAAERAGVQRVVTLSSGAVTAGFDTLHHLPVEQAVEASGMEWTHVRAGELATNKVALWGPSIREERVVRHPNLDVVWFPVHERDIADVAVLALLGDGHHGAAYTVNGPPVSLRDQVRAIAEALGEEIHCERVTPEEARERYVRQGGFAAVAADFLLGFVDHAGNPADPHATAAFDTSALGPQPTVREATGAVPRTFAQWARDHVADFR</sequence>